<keyword evidence="2" id="KW-0812">Transmembrane</keyword>
<dbReference type="Proteomes" id="UP000646244">
    <property type="component" value="Unassembled WGS sequence"/>
</dbReference>
<accession>A0A918TM83</accession>
<feature type="transmembrane region" description="Helical" evidence="2">
    <location>
        <begin position="30"/>
        <end position="53"/>
    </location>
</feature>
<keyword evidence="2" id="KW-1133">Transmembrane helix</keyword>
<evidence type="ECO:0000313" key="3">
    <source>
        <dbReference type="EMBL" id="GHC54482.1"/>
    </source>
</evidence>
<evidence type="ECO:0000256" key="2">
    <source>
        <dbReference type="SAM" id="Phobius"/>
    </source>
</evidence>
<feature type="compositionally biased region" description="Pro residues" evidence="1">
    <location>
        <begin position="1"/>
        <end position="11"/>
    </location>
</feature>
<proteinExistence type="predicted"/>
<keyword evidence="2" id="KW-0472">Membrane</keyword>
<comment type="caution">
    <text evidence="3">The sequence shown here is derived from an EMBL/GenBank/DDBJ whole genome shotgun (WGS) entry which is preliminary data.</text>
</comment>
<sequence>MTSEPPGPPTGPLKSPSTPEPDPRRKKRRITVLAVAGGAAVIVIVLVVVMLLGKGDNPGRSQTEAQQLAEEVSPRPADWGPGFSDTQSTASTDEYSVADDCKVSTKAARPGTTHSLSRAVSRKNPETNAYSTVTVYNTAKTAESFMKDLESGIQRCPKQEGDGYGWENVRQGSAAQLSGFDQAVVREAAYYEVDSNNQKIQTANALAAGRSGDVVLSTEVDAPPGQENQVRDIAVKTLQLMQKRLAEKEKALPAKH</sequence>
<name>A0A918TM83_STRCJ</name>
<dbReference type="AlphaFoldDB" id="A0A918TM83"/>
<organism evidence="3 4">
    <name type="scientific">Streptomyces cinnamoneus</name>
    <name type="common">Streptoverticillium cinnamoneum</name>
    <dbReference type="NCBI Taxonomy" id="53446"/>
    <lineage>
        <taxon>Bacteria</taxon>
        <taxon>Bacillati</taxon>
        <taxon>Actinomycetota</taxon>
        <taxon>Actinomycetes</taxon>
        <taxon>Kitasatosporales</taxon>
        <taxon>Streptomycetaceae</taxon>
        <taxon>Streptomyces</taxon>
        <taxon>Streptomyces cinnamoneus group</taxon>
    </lineage>
</organism>
<dbReference type="EMBL" id="BMVB01000010">
    <property type="protein sequence ID" value="GHC54482.1"/>
    <property type="molecule type" value="Genomic_DNA"/>
</dbReference>
<feature type="region of interest" description="Disordered" evidence="1">
    <location>
        <begin position="1"/>
        <end position="26"/>
    </location>
</feature>
<reference evidence="3" key="1">
    <citation type="journal article" date="2014" name="Int. J. Syst. Evol. Microbiol.">
        <title>Complete genome sequence of Corynebacterium casei LMG S-19264T (=DSM 44701T), isolated from a smear-ripened cheese.</title>
        <authorList>
            <consortium name="US DOE Joint Genome Institute (JGI-PGF)"/>
            <person name="Walter F."/>
            <person name="Albersmeier A."/>
            <person name="Kalinowski J."/>
            <person name="Ruckert C."/>
        </authorList>
    </citation>
    <scope>NUCLEOTIDE SEQUENCE</scope>
    <source>
        <strain evidence="3">JCM 4633</strain>
    </source>
</reference>
<reference evidence="3" key="2">
    <citation type="submission" date="2020-09" db="EMBL/GenBank/DDBJ databases">
        <authorList>
            <person name="Sun Q."/>
            <person name="Ohkuma M."/>
        </authorList>
    </citation>
    <scope>NUCLEOTIDE SEQUENCE</scope>
    <source>
        <strain evidence="3">JCM 4633</strain>
    </source>
</reference>
<protein>
    <submittedName>
        <fullName evidence="3">Uncharacterized protein</fullName>
    </submittedName>
</protein>
<evidence type="ECO:0000256" key="1">
    <source>
        <dbReference type="SAM" id="MobiDB-lite"/>
    </source>
</evidence>
<feature type="compositionally biased region" description="Polar residues" evidence="1">
    <location>
        <begin position="84"/>
        <end position="94"/>
    </location>
</feature>
<evidence type="ECO:0000313" key="4">
    <source>
        <dbReference type="Proteomes" id="UP000646244"/>
    </source>
</evidence>
<feature type="region of interest" description="Disordered" evidence="1">
    <location>
        <begin position="57"/>
        <end position="96"/>
    </location>
</feature>
<gene>
    <name evidence="3" type="ORF">GCM10010507_33240</name>
</gene>